<sequence length="47" mass="5670">MYINVEHNYIEPQRTDIKNLLVNNGYLYKGENKWDDDYIHETNIIGI</sequence>
<dbReference type="EMBL" id="MN739058">
    <property type="protein sequence ID" value="QHS86540.1"/>
    <property type="molecule type" value="Genomic_DNA"/>
</dbReference>
<evidence type="ECO:0000313" key="1">
    <source>
        <dbReference type="EMBL" id="QHS86540.1"/>
    </source>
</evidence>
<dbReference type="AlphaFoldDB" id="A0A6C0B3C7"/>
<reference evidence="1" key="1">
    <citation type="journal article" date="2020" name="Nature">
        <title>Giant virus diversity and host interactions through global metagenomics.</title>
        <authorList>
            <person name="Schulz F."/>
            <person name="Roux S."/>
            <person name="Paez-Espino D."/>
            <person name="Jungbluth S."/>
            <person name="Walsh D.A."/>
            <person name="Denef V.J."/>
            <person name="McMahon K.D."/>
            <person name="Konstantinidis K.T."/>
            <person name="Eloe-Fadrosh E.A."/>
            <person name="Kyrpides N.C."/>
            <person name="Woyke T."/>
        </authorList>
    </citation>
    <scope>NUCLEOTIDE SEQUENCE</scope>
    <source>
        <strain evidence="1">GVMAG-M-3300009422-16</strain>
    </source>
</reference>
<proteinExistence type="predicted"/>
<name>A0A6C0B3C7_9ZZZZ</name>
<protein>
    <submittedName>
        <fullName evidence="1">Uncharacterized protein</fullName>
    </submittedName>
</protein>
<accession>A0A6C0B3C7</accession>
<organism evidence="1">
    <name type="scientific">viral metagenome</name>
    <dbReference type="NCBI Taxonomy" id="1070528"/>
    <lineage>
        <taxon>unclassified sequences</taxon>
        <taxon>metagenomes</taxon>
        <taxon>organismal metagenomes</taxon>
    </lineage>
</organism>